<proteinExistence type="predicted"/>
<dbReference type="EMBL" id="JANEYG010000067">
    <property type="protein sequence ID" value="KAJ8914647.1"/>
    <property type="molecule type" value="Genomic_DNA"/>
</dbReference>
<name>A0AAV8VL14_9CUCU</name>
<organism evidence="1 2">
    <name type="scientific">Exocentrus adspersus</name>
    <dbReference type="NCBI Taxonomy" id="1586481"/>
    <lineage>
        <taxon>Eukaryota</taxon>
        <taxon>Metazoa</taxon>
        <taxon>Ecdysozoa</taxon>
        <taxon>Arthropoda</taxon>
        <taxon>Hexapoda</taxon>
        <taxon>Insecta</taxon>
        <taxon>Pterygota</taxon>
        <taxon>Neoptera</taxon>
        <taxon>Endopterygota</taxon>
        <taxon>Coleoptera</taxon>
        <taxon>Polyphaga</taxon>
        <taxon>Cucujiformia</taxon>
        <taxon>Chrysomeloidea</taxon>
        <taxon>Cerambycidae</taxon>
        <taxon>Lamiinae</taxon>
        <taxon>Acanthocinini</taxon>
        <taxon>Exocentrus</taxon>
    </lineage>
</organism>
<comment type="caution">
    <text evidence="1">The sequence shown here is derived from an EMBL/GenBank/DDBJ whole genome shotgun (WGS) entry which is preliminary data.</text>
</comment>
<protein>
    <submittedName>
        <fullName evidence="1">Uncharacterized protein</fullName>
    </submittedName>
</protein>
<gene>
    <name evidence="1" type="ORF">NQ315_015386</name>
</gene>
<dbReference type="Proteomes" id="UP001159042">
    <property type="component" value="Unassembled WGS sequence"/>
</dbReference>
<sequence>MKKANSEEYKESVVKPIWNSIAKQLQEMYYEKYKVKFDPFSDITFKNARAARDAKRRELQTNSTKRKLSASALSEAEYMKIVELWNEDCPEGLQRKFFHIVSHELAWRGGEGAAASIEYFVEETDNSGNFTGRIE</sequence>
<reference evidence="1 2" key="1">
    <citation type="journal article" date="2023" name="Insect Mol. Biol.">
        <title>Genome sequencing provides insights into the evolution of gene families encoding plant cell wall-degrading enzymes in longhorned beetles.</title>
        <authorList>
            <person name="Shin N.R."/>
            <person name="Okamura Y."/>
            <person name="Kirsch R."/>
            <person name="Pauchet Y."/>
        </authorList>
    </citation>
    <scope>NUCLEOTIDE SEQUENCE [LARGE SCALE GENOMIC DNA]</scope>
    <source>
        <strain evidence="1">EAD_L_NR</strain>
    </source>
</reference>
<dbReference type="AlphaFoldDB" id="A0AAV8VL14"/>
<evidence type="ECO:0000313" key="2">
    <source>
        <dbReference type="Proteomes" id="UP001159042"/>
    </source>
</evidence>
<accession>A0AAV8VL14</accession>
<evidence type="ECO:0000313" key="1">
    <source>
        <dbReference type="EMBL" id="KAJ8914647.1"/>
    </source>
</evidence>
<keyword evidence="2" id="KW-1185">Reference proteome</keyword>